<dbReference type="PANTHER" id="PTHR47426">
    <property type="entry name" value="ACYL-COA N-ACYLTRANSFERASES (NAT) SUPERFAMILY PROTEIN"/>
    <property type="match status" value="1"/>
</dbReference>
<dbReference type="EnsemblPlants" id="KRH02609">
    <property type="protein sequence ID" value="KRH02609"/>
    <property type="gene ID" value="GLYMA_17G049500"/>
</dbReference>
<dbReference type="PROSITE" id="PS51186">
    <property type="entry name" value="GNAT"/>
    <property type="match status" value="1"/>
</dbReference>
<dbReference type="Gramene" id="KRH02609">
    <property type="protein sequence ID" value="KRH02609"/>
    <property type="gene ID" value="GLYMA_17G049500"/>
</dbReference>
<name>K7MK09_SOYBN</name>
<dbReference type="Gene3D" id="3.40.630.30">
    <property type="match status" value="1"/>
</dbReference>
<dbReference type="eggNOG" id="ENOG502QVGY">
    <property type="taxonomic scope" value="Eukaryota"/>
</dbReference>
<feature type="transmembrane region" description="Helical" evidence="1">
    <location>
        <begin position="118"/>
        <end position="140"/>
    </location>
</feature>
<evidence type="ECO:0000259" key="2">
    <source>
        <dbReference type="PROSITE" id="PS51186"/>
    </source>
</evidence>
<keyword evidence="1" id="KW-0472">Membrane</keyword>
<reference evidence="3" key="3">
    <citation type="submission" date="2018-07" db="EMBL/GenBank/DDBJ databases">
        <title>WGS assembly of Glycine max.</title>
        <authorList>
            <person name="Schmutz J."/>
            <person name="Cannon S."/>
            <person name="Schlueter J."/>
            <person name="Ma J."/>
            <person name="Mitros T."/>
            <person name="Nelson W."/>
            <person name="Hyten D."/>
            <person name="Song Q."/>
            <person name="Thelen J."/>
            <person name="Cheng J."/>
            <person name="Xu D."/>
            <person name="Hellsten U."/>
            <person name="May G."/>
            <person name="Yu Y."/>
            <person name="Sakurai T."/>
            <person name="Umezawa T."/>
            <person name="Bhattacharyya M."/>
            <person name="Sandhu D."/>
            <person name="Valliyodan B."/>
            <person name="Lindquist E."/>
            <person name="Peto M."/>
            <person name="Grant D."/>
            <person name="Shu S."/>
            <person name="Goodstein D."/>
            <person name="Barry K."/>
            <person name="Futrell-Griggs M."/>
            <person name="Abernathy B."/>
            <person name="Du J."/>
            <person name="Tian Z."/>
            <person name="Zhu L."/>
            <person name="Gill N."/>
            <person name="Joshi T."/>
            <person name="Libault M."/>
            <person name="Sethuraman A."/>
            <person name="Zhang X."/>
            <person name="Shinozaki K."/>
            <person name="Nguyen H."/>
            <person name="Wing R."/>
            <person name="Cregan P."/>
            <person name="Specht J."/>
            <person name="Grimwood J."/>
            <person name="Rokhsar D."/>
            <person name="Stacey G."/>
            <person name="Shoemaker R."/>
            <person name="Jackson S."/>
        </authorList>
    </citation>
    <scope>NUCLEOTIDE SEQUENCE</scope>
    <source>
        <tissue evidence="3">Callus</tissue>
    </source>
</reference>
<gene>
    <name evidence="3" type="ORF">GLYMA_17G049500</name>
</gene>
<feature type="transmembrane region" description="Helical" evidence="1">
    <location>
        <begin position="47"/>
        <end position="69"/>
    </location>
</feature>
<dbReference type="InterPro" id="IPR016181">
    <property type="entry name" value="Acyl_CoA_acyltransferase"/>
</dbReference>
<dbReference type="PROSITE" id="PS51257">
    <property type="entry name" value="PROKAR_LIPOPROTEIN"/>
    <property type="match status" value="1"/>
</dbReference>
<dbReference type="GO" id="GO:0008080">
    <property type="term" value="F:N-acetyltransferase activity"/>
    <property type="evidence" value="ECO:0000318"/>
    <property type="project" value="GO_Central"/>
</dbReference>
<keyword evidence="5" id="KW-1185">Reference proteome</keyword>
<evidence type="ECO:0000313" key="4">
    <source>
        <dbReference type="EnsemblPlants" id="KRH02609"/>
    </source>
</evidence>
<dbReference type="HOGENOM" id="CLU_618802_0_0_1"/>
<dbReference type="InterPro" id="IPR000182">
    <property type="entry name" value="GNAT_dom"/>
</dbReference>
<dbReference type="AlphaFoldDB" id="K7MK09"/>
<dbReference type="InParanoid" id="K7MK09"/>
<dbReference type="PANTHER" id="PTHR47426:SF3">
    <property type="entry name" value="GCN5-RELATED N-ACETYLTRANSFERASE 6, CHLOROPLASTIC"/>
    <property type="match status" value="1"/>
</dbReference>
<reference evidence="4" key="2">
    <citation type="submission" date="2018-02" db="UniProtKB">
        <authorList>
            <consortium name="EnsemblPlants"/>
        </authorList>
    </citation>
    <scope>IDENTIFICATION</scope>
    <source>
        <strain evidence="4">Williams 82</strain>
    </source>
</reference>
<feature type="transmembrane region" description="Helical" evidence="1">
    <location>
        <begin position="75"/>
        <end position="97"/>
    </location>
</feature>
<accession>K7MK09</accession>
<feature type="transmembrane region" description="Helical" evidence="1">
    <location>
        <begin position="17"/>
        <end position="40"/>
    </location>
</feature>
<protein>
    <recommendedName>
        <fullName evidence="2">N-acetyltransferase domain-containing protein</fullName>
    </recommendedName>
</protein>
<keyword evidence="1" id="KW-1133">Transmembrane helix</keyword>
<dbReference type="EMBL" id="CM000850">
    <property type="protein sequence ID" value="KRH02609.1"/>
    <property type="molecule type" value="Genomic_DNA"/>
</dbReference>
<dbReference type="STRING" id="3847.K7MK09"/>
<organism evidence="3">
    <name type="scientific">Glycine max</name>
    <name type="common">Soybean</name>
    <name type="synonym">Glycine hispida</name>
    <dbReference type="NCBI Taxonomy" id="3847"/>
    <lineage>
        <taxon>Eukaryota</taxon>
        <taxon>Viridiplantae</taxon>
        <taxon>Streptophyta</taxon>
        <taxon>Embryophyta</taxon>
        <taxon>Tracheophyta</taxon>
        <taxon>Spermatophyta</taxon>
        <taxon>Magnoliopsida</taxon>
        <taxon>eudicotyledons</taxon>
        <taxon>Gunneridae</taxon>
        <taxon>Pentapetalae</taxon>
        <taxon>rosids</taxon>
        <taxon>fabids</taxon>
        <taxon>Fabales</taxon>
        <taxon>Fabaceae</taxon>
        <taxon>Papilionoideae</taxon>
        <taxon>50 kb inversion clade</taxon>
        <taxon>NPAAA clade</taxon>
        <taxon>indigoferoid/millettioid clade</taxon>
        <taxon>Phaseoleae</taxon>
        <taxon>Glycine</taxon>
        <taxon>Glycine subgen. Soja</taxon>
    </lineage>
</organism>
<dbReference type="PaxDb" id="3847-GLYMA17G05725.1"/>
<dbReference type="Proteomes" id="UP000008827">
    <property type="component" value="Chromosome 17"/>
</dbReference>
<dbReference type="CDD" id="cd04301">
    <property type="entry name" value="NAT_SF"/>
    <property type="match status" value="1"/>
</dbReference>
<dbReference type="SUPFAM" id="SSF55729">
    <property type="entry name" value="Acyl-CoA N-acyltransferases (Nat)"/>
    <property type="match status" value="1"/>
</dbReference>
<sequence>MASSKSKVRRACSFTNLLLSCLNFSLFILSASSFAPTILLKMPPTSFGMALLMVSGISLLSSFVGFYSPLTHFCYLTHISLLLASLIGQVLTILALFTKEKASMSLLKSPRDPKEAKLLVRLECGALMAMFMLQCVVLMLGCAVHSFWVKDYEELEAEKAASARKRSRRIAEVQEESMANASKMAEIKAKELDEKMKSKTIDTDFLNTKKKQVSFQLSSLITPPVSTVRFCDLNFGRLQPSDEELGPHKRFEFGNFVAREALLEEEYWSAACLRAEEWANRTDKLYVVDRQRNFAEQEFNAIKKRCKELQDGHSSTCIITVRKPQKNVKLPIIESVVGTLDLNIIYLRRGETFPGIDRTASSRYGYIANLCVAKSLYRKGVASKMLYFAVESAKSTGVSRVYAHVDRNNKPAQILYQNLGFEIIDTANPLLLKNQTSLLYLQM</sequence>
<reference evidence="3 4" key="1">
    <citation type="journal article" date="2010" name="Nature">
        <title>Genome sequence of the palaeopolyploid soybean.</title>
        <authorList>
            <person name="Schmutz J."/>
            <person name="Cannon S.B."/>
            <person name="Schlueter J."/>
            <person name="Ma J."/>
            <person name="Mitros T."/>
            <person name="Nelson W."/>
            <person name="Hyten D.L."/>
            <person name="Song Q."/>
            <person name="Thelen J.J."/>
            <person name="Cheng J."/>
            <person name="Xu D."/>
            <person name="Hellsten U."/>
            <person name="May G.D."/>
            <person name="Yu Y."/>
            <person name="Sakurai T."/>
            <person name="Umezawa T."/>
            <person name="Bhattacharyya M.K."/>
            <person name="Sandhu D."/>
            <person name="Valliyodan B."/>
            <person name="Lindquist E."/>
            <person name="Peto M."/>
            <person name="Grant D."/>
            <person name="Shu S."/>
            <person name="Goodstein D."/>
            <person name="Barry K."/>
            <person name="Futrell-Griggs M."/>
            <person name="Abernathy B."/>
            <person name="Du J."/>
            <person name="Tian Z."/>
            <person name="Zhu L."/>
            <person name="Gill N."/>
            <person name="Joshi T."/>
            <person name="Libault M."/>
            <person name="Sethuraman A."/>
            <person name="Zhang X.-C."/>
            <person name="Shinozaki K."/>
            <person name="Nguyen H.T."/>
            <person name="Wing R.A."/>
            <person name="Cregan P."/>
            <person name="Specht J."/>
            <person name="Grimwood J."/>
            <person name="Rokhsar D."/>
            <person name="Stacey G."/>
            <person name="Shoemaker R.C."/>
            <person name="Jackson S.A."/>
        </authorList>
    </citation>
    <scope>NUCLEOTIDE SEQUENCE</scope>
    <source>
        <strain evidence="4">cv. Williams 82</strain>
        <tissue evidence="3">Callus</tissue>
    </source>
</reference>
<evidence type="ECO:0000256" key="1">
    <source>
        <dbReference type="SAM" id="Phobius"/>
    </source>
</evidence>
<keyword evidence="1" id="KW-0812">Transmembrane</keyword>
<evidence type="ECO:0000313" key="3">
    <source>
        <dbReference type="EMBL" id="KRH02609.1"/>
    </source>
</evidence>
<evidence type="ECO:0000313" key="5">
    <source>
        <dbReference type="Proteomes" id="UP000008827"/>
    </source>
</evidence>
<dbReference type="Pfam" id="PF00583">
    <property type="entry name" value="Acetyltransf_1"/>
    <property type="match status" value="1"/>
</dbReference>
<feature type="domain" description="N-acetyltransferase" evidence="2">
    <location>
        <begin position="289"/>
        <end position="443"/>
    </location>
</feature>
<proteinExistence type="predicted"/>